<dbReference type="SMART" id="SM00135">
    <property type="entry name" value="LY"/>
    <property type="match status" value="5"/>
</dbReference>
<evidence type="ECO:0000256" key="25">
    <source>
        <dbReference type="SAM" id="Phobius"/>
    </source>
</evidence>
<evidence type="ECO:0000256" key="1">
    <source>
        <dbReference type="ARBA" id="ARBA00001974"/>
    </source>
</evidence>
<dbReference type="Pfam" id="PF02737">
    <property type="entry name" value="3HCDH_N"/>
    <property type="match status" value="1"/>
</dbReference>
<keyword evidence="10" id="KW-1000">Mitochondrion outer membrane</keyword>
<dbReference type="InterPro" id="IPR017927">
    <property type="entry name" value="FAD-bd_FR_type"/>
</dbReference>
<gene>
    <name evidence="28" type="ORF">QBC34DRAFT_486727</name>
</gene>
<dbReference type="EC" id="1.6.2.2" evidence="5"/>
<dbReference type="Gene3D" id="2.40.30.10">
    <property type="entry name" value="Translation factors"/>
    <property type="match status" value="1"/>
</dbReference>
<feature type="binding site" evidence="24">
    <location>
        <position position="363"/>
    </location>
    <ligand>
        <name>FAD</name>
        <dbReference type="ChEBI" id="CHEBI:57692"/>
    </ligand>
</feature>
<evidence type="ECO:0000256" key="9">
    <source>
        <dbReference type="ARBA" id="ARBA00022723"/>
    </source>
</evidence>
<evidence type="ECO:0000256" key="13">
    <source>
        <dbReference type="ARBA" id="ARBA00023002"/>
    </source>
</evidence>
<dbReference type="InterPro" id="IPR001709">
    <property type="entry name" value="Flavoprot_Pyr_Nucl_cyt_Rdtase"/>
</dbReference>
<dbReference type="InterPro" id="IPR008333">
    <property type="entry name" value="Cbr1-like_FAD-bd_dom"/>
</dbReference>
<feature type="binding site" evidence="24">
    <location>
        <position position="295"/>
    </location>
    <ligand>
        <name>FAD</name>
        <dbReference type="ChEBI" id="CHEBI:57692"/>
    </ligand>
</feature>
<dbReference type="PRINTS" id="PR00406">
    <property type="entry name" value="CYTB5RDTASE"/>
</dbReference>
<dbReference type="InterPro" id="IPR018506">
    <property type="entry name" value="Cyt_B5_heme-BS"/>
</dbReference>
<comment type="subcellular location">
    <subcellularLocation>
        <location evidence="2">Mitochondrion outer membrane</location>
        <topology evidence="2">Single-pass membrane protein</topology>
    </subcellularLocation>
</comment>
<dbReference type="GO" id="GO:0005741">
    <property type="term" value="C:mitochondrial outer membrane"/>
    <property type="evidence" value="ECO:0007669"/>
    <property type="project" value="UniProtKB-SubCell"/>
</dbReference>
<dbReference type="SUPFAM" id="SSF55856">
    <property type="entry name" value="Cytochrome b5-like heme/steroid binding domain"/>
    <property type="match status" value="1"/>
</dbReference>
<dbReference type="GO" id="GO:0070403">
    <property type="term" value="F:NAD+ binding"/>
    <property type="evidence" value="ECO:0007669"/>
    <property type="project" value="InterPro"/>
</dbReference>
<feature type="binding site" evidence="24">
    <location>
        <position position="314"/>
    </location>
    <ligand>
        <name>FAD</name>
        <dbReference type="ChEBI" id="CHEBI:57692"/>
    </ligand>
</feature>
<dbReference type="Pfam" id="PF00173">
    <property type="entry name" value="Cyt-b5"/>
    <property type="match status" value="1"/>
</dbReference>
<comment type="similarity">
    <text evidence="4">Belongs to the flavoprotein pyridine nucleotide cytochrome reductase family.</text>
</comment>
<evidence type="ECO:0000256" key="11">
    <source>
        <dbReference type="ARBA" id="ARBA00022827"/>
    </source>
</evidence>
<dbReference type="InterPro" id="IPR001433">
    <property type="entry name" value="OxRdtase_FAD/NAD-bd"/>
</dbReference>
<dbReference type="SUPFAM" id="SSF52343">
    <property type="entry name" value="Ferredoxin reductase-like, C-terminal NADP-linked domain"/>
    <property type="match status" value="1"/>
</dbReference>
<name>A0AAV9GHE1_9PEZI</name>
<evidence type="ECO:0000256" key="23">
    <source>
        <dbReference type="ARBA" id="ARBA00049138"/>
    </source>
</evidence>
<dbReference type="FunFam" id="2.40.30.10:FF:000032">
    <property type="entry name" value="NADH-cytochrome b5 reductase"/>
    <property type="match status" value="1"/>
</dbReference>
<feature type="domain" description="Cytochrome b5 heme-binding" evidence="26">
    <location>
        <begin position="2"/>
        <end position="78"/>
    </location>
</feature>
<proteinExistence type="inferred from homology"/>
<dbReference type="PROSITE" id="PS00191">
    <property type="entry name" value="CYTOCHROME_B5_1"/>
    <property type="match status" value="1"/>
</dbReference>
<evidence type="ECO:0000256" key="20">
    <source>
        <dbReference type="ARBA" id="ARBA00039438"/>
    </source>
</evidence>
<dbReference type="InterPro" id="IPR001199">
    <property type="entry name" value="Cyt_B5-like_heme/steroid-bd"/>
</dbReference>
<evidence type="ECO:0000256" key="6">
    <source>
        <dbReference type="ARBA" id="ARBA00022617"/>
    </source>
</evidence>
<evidence type="ECO:0000259" key="27">
    <source>
        <dbReference type="PROSITE" id="PS51384"/>
    </source>
</evidence>
<dbReference type="Gene3D" id="3.10.120.10">
    <property type="entry name" value="Cytochrome b5-like heme/steroid binding domain"/>
    <property type="match status" value="1"/>
</dbReference>
<dbReference type="GO" id="GO:0006631">
    <property type="term" value="P:fatty acid metabolic process"/>
    <property type="evidence" value="ECO:0007669"/>
    <property type="project" value="InterPro"/>
</dbReference>
<dbReference type="Gene3D" id="1.10.1040.10">
    <property type="entry name" value="N-(1-d-carboxylethyl)-l-norvaline Dehydrogenase, domain 2"/>
    <property type="match status" value="1"/>
</dbReference>
<evidence type="ECO:0000256" key="3">
    <source>
        <dbReference type="ARBA" id="ARBA00005156"/>
    </source>
</evidence>
<dbReference type="PRINTS" id="PR00371">
    <property type="entry name" value="FPNCR"/>
</dbReference>
<dbReference type="SUPFAM" id="SSF63829">
    <property type="entry name" value="Calcium-dependent phosphotriesterase"/>
    <property type="match status" value="1"/>
</dbReference>
<keyword evidence="8 25" id="KW-0812">Transmembrane</keyword>
<evidence type="ECO:0000256" key="10">
    <source>
        <dbReference type="ARBA" id="ARBA00022787"/>
    </source>
</evidence>
<dbReference type="Gene3D" id="3.40.50.720">
    <property type="entry name" value="NAD(P)-binding Rossmann-like Domain"/>
    <property type="match status" value="1"/>
</dbReference>
<dbReference type="InterPro" id="IPR017938">
    <property type="entry name" value="Riboflavin_synthase-like_b-brl"/>
</dbReference>
<keyword evidence="7 24" id="KW-0285">Flavoprotein</keyword>
<dbReference type="GO" id="GO:0020037">
    <property type="term" value="F:heme binding"/>
    <property type="evidence" value="ECO:0007669"/>
    <property type="project" value="InterPro"/>
</dbReference>
<dbReference type="EMBL" id="MU865955">
    <property type="protein sequence ID" value="KAK4446743.1"/>
    <property type="molecule type" value="Genomic_DNA"/>
</dbReference>
<dbReference type="InterPro" id="IPR006108">
    <property type="entry name" value="3HC_DH_C"/>
</dbReference>
<dbReference type="InterPro" id="IPR039261">
    <property type="entry name" value="FNR_nucleotide-bd"/>
</dbReference>
<dbReference type="InterPro" id="IPR036400">
    <property type="entry name" value="Cyt_B5-like_heme/steroid_sf"/>
</dbReference>
<evidence type="ECO:0000256" key="21">
    <source>
        <dbReference type="ARBA" id="ARBA00041901"/>
    </source>
</evidence>
<evidence type="ECO:0000256" key="5">
    <source>
        <dbReference type="ARBA" id="ARBA00012011"/>
    </source>
</evidence>
<comment type="catalytic activity">
    <reaction evidence="22">
        <text>2 Fe(III)-[cytochrome b5] + NADH = 2 Fe(II)-[cytochrome b5] + NAD(+) + H(+)</text>
        <dbReference type="Rhea" id="RHEA:46680"/>
        <dbReference type="Rhea" id="RHEA-COMP:10438"/>
        <dbReference type="Rhea" id="RHEA-COMP:10439"/>
        <dbReference type="ChEBI" id="CHEBI:15378"/>
        <dbReference type="ChEBI" id="CHEBI:29033"/>
        <dbReference type="ChEBI" id="CHEBI:29034"/>
        <dbReference type="ChEBI" id="CHEBI:57540"/>
        <dbReference type="ChEBI" id="CHEBI:57945"/>
        <dbReference type="EC" id="1.6.2.2"/>
    </reaction>
</comment>
<feature type="domain" description="FAD-binding FR-type" evidence="27">
    <location>
        <begin position="243"/>
        <end position="346"/>
    </location>
</feature>
<keyword evidence="15" id="KW-0520">NAD</keyword>
<feature type="binding site" evidence="24">
    <location>
        <position position="312"/>
    </location>
    <ligand>
        <name>FAD</name>
        <dbReference type="ChEBI" id="CHEBI:57692"/>
    </ligand>
</feature>
<dbReference type="FunFam" id="3.40.50.80:FF:000019">
    <property type="entry name" value="NADH-cytochrome b5 reductase"/>
    <property type="match status" value="1"/>
</dbReference>
<dbReference type="GO" id="GO:0046872">
    <property type="term" value="F:metal ion binding"/>
    <property type="evidence" value="ECO:0007669"/>
    <property type="project" value="UniProtKB-KW"/>
</dbReference>
<dbReference type="PROSITE" id="PS51384">
    <property type="entry name" value="FAD_FR"/>
    <property type="match status" value="1"/>
</dbReference>
<dbReference type="GO" id="GO:0005783">
    <property type="term" value="C:endoplasmic reticulum"/>
    <property type="evidence" value="ECO:0007669"/>
    <property type="project" value="TreeGrafter"/>
</dbReference>
<evidence type="ECO:0000256" key="22">
    <source>
        <dbReference type="ARBA" id="ARBA00047682"/>
    </source>
</evidence>
<keyword evidence="13" id="KW-0560">Oxidoreductase</keyword>
<comment type="pathway">
    <text evidence="3">Protein modification; peptidyl-diphthamide biosynthesis.</text>
</comment>
<dbReference type="GO" id="GO:0090524">
    <property type="term" value="F:cytochrome-b5 reductase activity, acting on NADH"/>
    <property type="evidence" value="ECO:0007669"/>
    <property type="project" value="UniProtKB-EC"/>
</dbReference>
<evidence type="ECO:0000256" key="17">
    <source>
        <dbReference type="ARBA" id="ARBA00023136"/>
    </source>
</evidence>
<dbReference type="Gene3D" id="3.40.50.80">
    <property type="entry name" value="Nucleotide-binding domain of ferredoxin-NADP reductase (FNR) module"/>
    <property type="match status" value="1"/>
</dbReference>
<keyword evidence="9" id="KW-0479">Metal-binding</keyword>
<comment type="function">
    <text evidence="18">NADH-dependent reductase for DPH3 and cytochrome b5. Required for the first step of diphthamide biosynthesis, a post-translational modification of histidine which occurs in elongation factor 2. DPH1 and DPH2 transfer a 3-amino-3-carboxypropyl (ACP) group from S-adenosyl-L-methionine (SAM) to a histidine residue, the reaction is assisted by a reduction system comprising DPH3 and a NADH-dependent reductase, predominantly CBR1. By reducing DPH3, also involved in the formation of the tRNA wobble base modification mcm5s 2U (5-methoxycarbonylmethyl-2-thiouridine), mediated by the elongator complex. The cytochrome b5/NADH cytochrome b5 reductase electron transfer system supports the catalytic activity of several sterol biosynthetic enzymes.</text>
</comment>
<dbReference type="SUPFAM" id="SSF48179">
    <property type="entry name" value="6-phosphogluconate dehydrogenase C-terminal domain-like"/>
    <property type="match status" value="1"/>
</dbReference>
<comment type="caution">
    <text evidence="28">The sequence shown here is derived from an EMBL/GenBank/DDBJ whole genome shotgun (WGS) entry which is preliminary data.</text>
</comment>
<dbReference type="PROSITE" id="PS50255">
    <property type="entry name" value="CYTOCHROME_B5_2"/>
    <property type="match status" value="1"/>
</dbReference>
<feature type="transmembrane region" description="Helical" evidence="25">
    <location>
        <begin position="115"/>
        <end position="134"/>
    </location>
</feature>
<evidence type="ECO:0000256" key="4">
    <source>
        <dbReference type="ARBA" id="ARBA00006105"/>
    </source>
</evidence>
<dbReference type="InterPro" id="IPR000033">
    <property type="entry name" value="LDLR_classB_rpt"/>
</dbReference>
<dbReference type="InterPro" id="IPR001834">
    <property type="entry name" value="CBR-like"/>
</dbReference>
<dbReference type="PRINTS" id="PR00363">
    <property type="entry name" value="CYTOCHROMEB5"/>
</dbReference>
<keyword evidence="16" id="KW-0496">Mitochondrion</keyword>
<dbReference type="Proteomes" id="UP001321760">
    <property type="component" value="Unassembled WGS sequence"/>
</dbReference>
<evidence type="ECO:0000313" key="29">
    <source>
        <dbReference type="Proteomes" id="UP001321760"/>
    </source>
</evidence>
<evidence type="ECO:0000256" key="2">
    <source>
        <dbReference type="ARBA" id="ARBA00004572"/>
    </source>
</evidence>
<evidence type="ECO:0000256" key="12">
    <source>
        <dbReference type="ARBA" id="ARBA00022989"/>
    </source>
</evidence>
<evidence type="ECO:0000256" key="18">
    <source>
        <dbReference type="ARBA" id="ARBA00037104"/>
    </source>
</evidence>
<dbReference type="GO" id="GO:0016616">
    <property type="term" value="F:oxidoreductase activity, acting on the CH-OH group of donors, NAD or NADP as acceptor"/>
    <property type="evidence" value="ECO:0007669"/>
    <property type="project" value="InterPro"/>
</dbReference>
<dbReference type="CDD" id="cd06183">
    <property type="entry name" value="cyt_b5_reduct_like"/>
    <property type="match status" value="1"/>
</dbReference>
<reference evidence="28" key="2">
    <citation type="submission" date="2023-05" db="EMBL/GenBank/DDBJ databases">
        <authorList>
            <consortium name="Lawrence Berkeley National Laboratory"/>
            <person name="Steindorff A."/>
            <person name="Hensen N."/>
            <person name="Bonometti L."/>
            <person name="Westerberg I."/>
            <person name="Brannstrom I.O."/>
            <person name="Guillou S."/>
            <person name="Cros-Aarteil S."/>
            <person name="Calhoun S."/>
            <person name="Haridas S."/>
            <person name="Kuo A."/>
            <person name="Mondo S."/>
            <person name="Pangilinan J."/>
            <person name="Riley R."/>
            <person name="Labutti K."/>
            <person name="Andreopoulos B."/>
            <person name="Lipzen A."/>
            <person name="Chen C."/>
            <person name="Yanf M."/>
            <person name="Daum C."/>
            <person name="Ng V."/>
            <person name="Clum A."/>
            <person name="Ohm R."/>
            <person name="Martin F."/>
            <person name="Silar P."/>
            <person name="Natvig D."/>
            <person name="Lalanne C."/>
            <person name="Gautier V."/>
            <person name="Ament-Velasquez S.L."/>
            <person name="Kruys A."/>
            <person name="Hutchinson M.I."/>
            <person name="Powell A.J."/>
            <person name="Barry K."/>
            <person name="Miller A.N."/>
            <person name="Grigoriev I.V."/>
            <person name="Debuchy R."/>
            <person name="Gladieux P."/>
            <person name="Thoren M.H."/>
            <person name="Johannesson H."/>
        </authorList>
    </citation>
    <scope>NUCLEOTIDE SEQUENCE</scope>
    <source>
        <strain evidence="28">PSN243</strain>
    </source>
</reference>
<comment type="subunit">
    <text evidence="19">Monomer. Component of the 2-(3-amino-3-carboxypropyl)histidine synthase complex composed of DPH1, DPH2, DPH3 and a NADH-dependent reductase, predominantly CBR1.</text>
</comment>
<dbReference type="PANTHER" id="PTHR19370:SF178">
    <property type="entry name" value="CYTOCHROME-B5 REDUCTASE"/>
    <property type="match status" value="1"/>
</dbReference>
<comment type="cofactor">
    <cofactor evidence="1 24">
        <name>FAD</name>
        <dbReference type="ChEBI" id="CHEBI:57692"/>
    </cofactor>
</comment>
<keyword evidence="29" id="KW-1185">Reference proteome</keyword>
<dbReference type="Pfam" id="PF00970">
    <property type="entry name" value="FAD_binding_6"/>
    <property type="match status" value="1"/>
</dbReference>
<evidence type="ECO:0000259" key="26">
    <source>
        <dbReference type="PROSITE" id="PS50255"/>
    </source>
</evidence>
<dbReference type="Gene3D" id="2.120.10.30">
    <property type="entry name" value="TolB, C-terminal domain"/>
    <property type="match status" value="2"/>
</dbReference>
<dbReference type="InterPro" id="IPR006176">
    <property type="entry name" value="3-OHacyl-CoA_DH_NAD-bd"/>
</dbReference>
<keyword evidence="6" id="KW-0349">Heme</keyword>
<dbReference type="Pfam" id="PF00725">
    <property type="entry name" value="3HCDH"/>
    <property type="match status" value="1"/>
</dbReference>
<evidence type="ECO:0000256" key="7">
    <source>
        <dbReference type="ARBA" id="ARBA00022630"/>
    </source>
</evidence>
<dbReference type="InterPro" id="IPR013328">
    <property type="entry name" value="6PGD_dom2"/>
</dbReference>
<protein>
    <recommendedName>
        <fullName evidence="20">NADH-cytochrome b5 reductase 1</fullName>
        <ecNumber evidence="5">1.6.2.2</ecNumber>
    </recommendedName>
    <alternativeName>
        <fullName evidence="21">Microsomal cytochrome b reductase</fullName>
    </alternativeName>
</protein>
<reference evidence="28" key="1">
    <citation type="journal article" date="2023" name="Mol. Phylogenet. Evol.">
        <title>Genome-scale phylogeny and comparative genomics of the fungal order Sordariales.</title>
        <authorList>
            <person name="Hensen N."/>
            <person name="Bonometti L."/>
            <person name="Westerberg I."/>
            <person name="Brannstrom I.O."/>
            <person name="Guillou S."/>
            <person name="Cros-Aarteil S."/>
            <person name="Calhoun S."/>
            <person name="Haridas S."/>
            <person name="Kuo A."/>
            <person name="Mondo S."/>
            <person name="Pangilinan J."/>
            <person name="Riley R."/>
            <person name="LaButti K."/>
            <person name="Andreopoulos B."/>
            <person name="Lipzen A."/>
            <person name="Chen C."/>
            <person name="Yan M."/>
            <person name="Daum C."/>
            <person name="Ng V."/>
            <person name="Clum A."/>
            <person name="Steindorff A."/>
            <person name="Ohm R.A."/>
            <person name="Martin F."/>
            <person name="Silar P."/>
            <person name="Natvig D.O."/>
            <person name="Lalanne C."/>
            <person name="Gautier V."/>
            <person name="Ament-Velasquez S.L."/>
            <person name="Kruys A."/>
            <person name="Hutchinson M.I."/>
            <person name="Powell A.J."/>
            <person name="Barry K."/>
            <person name="Miller A.N."/>
            <person name="Grigoriev I.V."/>
            <person name="Debuchy R."/>
            <person name="Gladieux P."/>
            <person name="Hiltunen Thoren M."/>
            <person name="Johannesson H."/>
        </authorList>
    </citation>
    <scope>NUCLEOTIDE SEQUENCE</scope>
    <source>
        <strain evidence="28">PSN243</strain>
    </source>
</reference>
<accession>A0AAV9GHE1</accession>
<evidence type="ECO:0000256" key="15">
    <source>
        <dbReference type="ARBA" id="ARBA00023027"/>
    </source>
</evidence>
<evidence type="ECO:0000313" key="28">
    <source>
        <dbReference type="EMBL" id="KAK4446743.1"/>
    </source>
</evidence>
<dbReference type="InterPro" id="IPR008927">
    <property type="entry name" value="6-PGluconate_DH-like_C_sf"/>
</dbReference>
<dbReference type="SUPFAM" id="SSF63380">
    <property type="entry name" value="Riboflavin synthase domain-like"/>
    <property type="match status" value="1"/>
</dbReference>
<dbReference type="InterPro" id="IPR011042">
    <property type="entry name" value="6-blade_b-propeller_TolB-like"/>
</dbReference>
<dbReference type="InterPro" id="IPR036291">
    <property type="entry name" value="NAD(P)-bd_dom_sf"/>
</dbReference>
<feature type="binding site" evidence="24">
    <location>
        <position position="297"/>
    </location>
    <ligand>
        <name>FAD</name>
        <dbReference type="ChEBI" id="CHEBI:57692"/>
    </ligand>
</feature>
<feature type="binding site" evidence="24">
    <location>
        <position position="321"/>
    </location>
    <ligand>
        <name>FAD</name>
        <dbReference type="ChEBI" id="CHEBI:57692"/>
    </ligand>
</feature>
<comment type="catalytic activity">
    <reaction evidence="23">
        <text>2 Fe(3+)-[Dph3] + NADH = 2 Fe(2+)-[Dph3] + NAD(+) + H(+)</text>
        <dbReference type="Rhea" id="RHEA:71231"/>
        <dbReference type="Rhea" id="RHEA-COMP:18002"/>
        <dbReference type="Rhea" id="RHEA-COMP:18003"/>
        <dbReference type="ChEBI" id="CHEBI:15378"/>
        <dbReference type="ChEBI" id="CHEBI:29033"/>
        <dbReference type="ChEBI" id="CHEBI:29034"/>
        <dbReference type="ChEBI" id="CHEBI:57540"/>
        <dbReference type="ChEBI" id="CHEBI:57945"/>
        <dbReference type="ChEBI" id="CHEBI:83228"/>
    </reaction>
    <physiologicalReaction direction="left-to-right" evidence="23">
        <dbReference type="Rhea" id="RHEA:71232"/>
    </physiologicalReaction>
</comment>
<keyword evidence="11 24" id="KW-0274">FAD</keyword>
<evidence type="ECO:0000256" key="19">
    <source>
        <dbReference type="ARBA" id="ARBA00038836"/>
    </source>
</evidence>
<dbReference type="SUPFAM" id="SSF51735">
    <property type="entry name" value="NAD(P)-binding Rossmann-fold domains"/>
    <property type="match status" value="1"/>
</dbReference>
<organism evidence="28 29">
    <name type="scientific">Podospora aff. communis PSN243</name>
    <dbReference type="NCBI Taxonomy" id="3040156"/>
    <lineage>
        <taxon>Eukaryota</taxon>
        <taxon>Fungi</taxon>
        <taxon>Dikarya</taxon>
        <taxon>Ascomycota</taxon>
        <taxon>Pezizomycotina</taxon>
        <taxon>Sordariomycetes</taxon>
        <taxon>Sordariomycetidae</taxon>
        <taxon>Sordariales</taxon>
        <taxon>Podosporaceae</taxon>
        <taxon>Podospora</taxon>
    </lineage>
</organism>
<sequence>MAKTFSLEEVQKHKQPDDLWLVLHNRVYNVTTYLQDHPGGDAILKEVAGTDATEGFEEVGHSMEANDALQDLYLGDLAEEHRAVAVEVFRPTFQKVSQQAAVKVPRKTTRTPIRILRGALGLGLAAGAGAIIFTKRGDTIFATLRTTLARLPISTSLSASSKGSFWSGFCIATAAEASLSVFVSMWIWSKFDVQEEFTHFAARHPANSKRTIPARGKPALTQASAALRSGKPVQSASAVLNPKEYRPFKLIRKTLVSPNVYRFVFALPHSQDVLGLPTGQHVALRATIDGKSISRSYTPVSNNSDLGRIELLIKVYDQGAMTQYLASMSVGQTIDIRGPKGAMQYSRKYATKIGMIAGGTGITPMYQLIRAICEDDSDNTQISLIYANNTEEDILLRDELQGFAVQCPHKFRLHYVLSKPPAGWTGSSGFVTGDLIKKHLPAAEEATKMLLCGPPPMISAMATQQHTSHQHTNTHQITHPNTHQPHQHATMTWTRPTTTTRPIAILGAGVLGRRIATVFVAGGYNVHIRDPSPSARSDALAFIAANAAHFASELNPTKSIPPGSYSAYEDIASAVKNAWLVIEAVPEKLDLKVEIFEELDRKAPRDCILGSNSSSFRSGLMVGRVGEERRGVVCNVHFTMPPGIRTVELMTDGETEEGVLEFLRGVLEGCGMVVAVARRESTGFIFNRLWAAVKREILTILAEGVSDAAEIDRLWQHMFRAEVLPCQLMDQVGLDTVAFIEDNYISERGLSGSLTVDWLRKNYISRGKLGNKSTLGGLYPPDSHQTLTPKRKPDPTLFILDVGLGSNAPSLSSVHTNGKILRLSPGTSRPVPLVTGLPAPDGIAISKSLSRIFFTNMGPDPSKPNGSLMSCRLDGSDLKTLIPPNTTIFTPKQLVFVEDSQTLYFCDREGMSIHRIHASGSNHEILLQRTPNPTKTTTPNPNTPNPINPTNQTSWCVGLAIDHPHKKIYWSQKGPSKSNTGRIFRAGLQIPPGESPSTRTDIETLFSHLPEPIDLELDGAGGTLYWTDRGEHPRGSSLNRGLVGGGRVGKVEIVARHFREPIGLALDEQGGRAYVTDLGGAVWRVDLQTGKKEIVFEDEGCYTGICLG</sequence>
<evidence type="ECO:0000256" key="14">
    <source>
        <dbReference type="ARBA" id="ARBA00023004"/>
    </source>
</evidence>
<dbReference type="FunFam" id="3.10.120.10:FF:000002">
    <property type="entry name" value="Cytochrome b5 type B"/>
    <property type="match status" value="1"/>
</dbReference>
<dbReference type="PANTHER" id="PTHR19370">
    <property type="entry name" value="NADH-CYTOCHROME B5 REDUCTASE"/>
    <property type="match status" value="1"/>
</dbReference>
<dbReference type="AlphaFoldDB" id="A0AAV9GHE1"/>
<keyword evidence="12 25" id="KW-1133">Transmembrane helix</keyword>
<evidence type="ECO:0000256" key="8">
    <source>
        <dbReference type="ARBA" id="ARBA00022692"/>
    </source>
</evidence>
<keyword evidence="14" id="KW-0408">Iron</keyword>
<evidence type="ECO:0000256" key="16">
    <source>
        <dbReference type="ARBA" id="ARBA00023128"/>
    </source>
</evidence>
<keyword evidence="17 25" id="KW-0472">Membrane</keyword>
<evidence type="ECO:0000256" key="24">
    <source>
        <dbReference type="PIRSR" id="PIRSR601834-1"/>
    </source>
</evidence>
<dbReference type="Pfam" id="PF00175">
    <property type="entry name" value="NAD_binding_1"/>
    <property type="match status" value="1"/>
</dbReference>
<dbReference type="SMART" id="SM01117">
    <property type="entry name" value="Cyt-b5"/>
    <property type="match status" value="1"/>
</dbReference>